<evidence type="ECO:0000313" key="3">
    <source>
        <dbReference type="Proteomes" id="UP001138997"/>
    </source>
</evidence>
<protein>
    <submittedName>
        <fullName evidence="2">Uncharacterized protein</fullName>
    </submittedName>
</protein>
<dbReference type="Proteomes" id="UP001138997">
    <property type="component" value="Unassembled WGS sequence"/>
</dbReference>
<sequence length="210" mass="21766">MSAGPSDTEMPSGETDDEPDHGPAGAPRALIALGSLVVLGAIVWGASAVIDNGPAEDSEPLARNTGGPLPWRMEGSPAPDENPAAIERPVVLFDDPVTIESGLGVDLDRIDADKPGAQDVFWSQRSGLSVKTGSLYLDQGLPADAAQRCATAVAEVADDTEGYPSLDVFPGDQFCLSTSEGRIAWLRIGEGSAKADELAVQVTVWDGIPS</sequence>
<keyword evidence="3" id="KW-1185">Reference proteome</keyword>
<proteinExistence type="predicted"/>
<name>A0A9X1NCR9_9ACTN</name>
<evidence type="ECO:0000313" key="2">
    <source>
        <dbReference type="EMBL" id="MCD5311374.1"/>
    </source>
</evidence>
<feature type="region of interest" description="Disordered" evidence="1">
    <location>
        <begin position="1"/>
        <end position="26"/>
    </location>
</feature>
<dbReference type="RefSeq" id="WP_231440547.1">
    <property type="nucleotide sequence ID" value="NZ_JAJOMB010000004.1"/>
</dbReference>
<gene>
    <name evidence="2" type="ORF">LR394_10720</name>
</gene>
<evidence type="ECO:0000256" key="1">
    <source>
        <dbReference type="SAM" id="MobiDB-lite"/>
    </source>
</evidence>
<dbReference type="AlphaFoldDB" id="A0A9X1NCR9"/>
<comment type="caution">
    <text evidence="2">The sequence shown here is derived from an EMBL/GenBank/DDBJ whole genome shotgun (WGS) entry which is preliminary data.</text>
</comment>
<reference evidence="2" key="1">
    <citation type="submission" date="2021-11" db="EMBL/GenBank/DDBJ databases">
        <title>Streptomyces corallinus and Kineosporia corallina sp. nov., two new coral-derived marine actinobacteria.</title>
        <authorList>
            <person name="Buangrab K."/>
            <person name="Sutthacheep M."/>
            <person name="Yeemin T."/>
            <person name="Harunari E."/>
            <person name="Igarashi Y."/>
            <person name="Sripreechasak P."/>
            <person name="Kanchanasin P."/>
            <person name="Tanasupawat S."/>
            <person name="Phongsopitanun W."/>
        </authorList>
    </citation>
    <scope>NUCLEOTIDE SEQUENCE</scope>
    <source>
        <strain evidence="2">JCM 31032</strain>
    </source>
</reference>
<organism evidence="2 3">
    <name type="scientific">Kineosporia babensis</name>
    <dbReference type="NCBI Taxonomy" id="499548"/>
    <lineage>
        <taxon>Bacteria</taxon>
        <taxon>Bacillati</taxon>
        <taxon>Actinomycetota</taxon>
        <taxon>Actinomycetes</taxon>
        <taxon>Kineosporiales</taxon>
        <taxon>Kineosporiaceae</taxon>
        <taxon>Kineosporia</taxon>
    </lineage>
</organism>
<dbReference type="EMBL" id="JAJOMB010000004">
    <property type="protein sequence ID" value="MCD5311374.1"/>
    <property type="molecule type" value="Genomic_DNA"/>
</dbReference>
<accession>A0A9X1NCR9</accession>